<evidence type="ECO:0000256" key="4">
    <source>
        <dbReference type="ARBA" id="ARBA00023239"/>
    </source>
</evidence>
<comment type="pathway">
    <text evidence="5">Amino-acid biosynthesis.</text>
</comment>
<dbReference type="Pfam" id="PF00800">
    <property type="entry name" value="PDT"/>
    <property type="match status" value="1"/>
</dbReference>
<dbReference type="Gene3D" id="3.40.190.10">
    <property type="entry name" value="Periplasmic binding protein-like II"/>
    <property type="match status" value="2"/>
</dbReference>
<dbReference type="PANTHER" id="PTHR21022">
    <property type="entry name" value="PREPHENATE DEHYDRATASE P PROTEIN"/>
    <property type="match status" value="1"/>
</dbReference>
<keyword evidence="3" id="KW-0584">Phenylalanine biosynthesis</keyword>
<dbReference type="GO" id="GO:0005737">
    <property type="term" value="C:cytoplasm"/>
    <property type="evidence" value="ECO:0007669"/>
    <property type="project" value="TreeGrafter"/>
</dbReference>
<keyword evidence="1" id="KW-0028">Amino-acid biosynthesis</keyword>
<dbReference type="SUPFAM" id="SSF53850">
    <property type="entry name" value="Periplasmic binding protein-like II"/>
    <property type="match status" value="1"/>
</dbReference>
<reference evidence="7 8" key="1">
    <citation type="journal article" name="Sci. Rep.">
        <title>Telomere-to-telomere assembled and centromere annotated genomes of the two main subspecies of the button mushroom Agaricus bisporus reveal especially polymorphic chromosome ends.</title>
        <authorList>
            <person name="Sonnenberg A.S.M."/>
            <person name="Sedaghat-Telgerd N."/>
            <person name="Lavrijssen B."/>
            <person name="Ohm R.A."/>
            <person name="Hendrickx P.M."/>
            <person name="Scholtmeijer K."/>
            <person name="Baars J.J.P."/>
            <person name="van Peer A."/>
        </authorList>
    </citation>
    <scope>NUCLEOTIDE SEQUENCE [LARGE SCALE GENOMIC DNA]</scope>
    <source>
        <strain evidence="7 8">H119_p4</strain>
    </source>
</reference>
<evidence type="ECO:0000313" key="7">
    <source>
        <dbReference type="EMBL" id="KAF7784397.1"/>
    </source>
</evidence>
<organism evidence="7 8">
    <name type="scientific">Agaricus bisporus var. burnettii</name>
    <dbReference type="NCBI Taxonomy" id="192524"/>
    <lineage>
        <taxon>Eukaryota</taxon>
        <taxon>Fungi</taxon>
        <taxon>Dikarya</taxon>
        <taxon>Basidiomycota</taxon>
        <taxon>Agaricomycotina</taxon>
        <taxon>Agaricomycetes</taxon>
        <taxon>Agaricomycetidae</taxon>
        <taxon>Agaricales</taxon>
        <taxon>Agaricineae</taxon>
        <taxon>Agaricaceae</taxon>
        <taxon>Agaricus</taxon>
    </lineage>
</organism>
<dbReference type="AlphaFoldDB" id="A0A8H7FAW8"/>
<sequence>MSLQRVGVAVLGPLGTYTHEAAYRIFGDKVYYEEQKTISEIFRAIHDSVYVGIVPQENTVFGTVIETYDKLRQAKCGFVKGEVAIPIQHCLVVQEGVQLHEIEYVLSHEQALGQCQDFLTAHLPEATRVKQFAPKSVQLFSEDWKCCVRAFKNRPIISQGFISGKALIRLWISPSSPAEKPRQDVVQYLTPLGLSVVRIDRRPSDDGLPFRSVYFVELSSAMDNMDSEQFQPPKSWSQLVEDALATIRTLGGEADLIGLW</sequence>
<protein>
    <recommendedName>
        <fullName evidence="6">Prephenate dehydratase domain-containing protein</fullName>
    </recommendedName>
</protein>
<dbReference type="InterPro" id="IPR001086">
    <property type="entry name" value="Preph_deHydtase"/>
</dbReference>
<proteinExistence type="predicted"/>
<evidence type="ECO:0000256" key="2">
    <source>
        <dbReference type="ARBA" id="ARBA00023141"/>
    </source>
</evidence>
<dbReference type="Proteomes" id="UP000629468">
    <property type="component" value="Unassembled WGS sequence"/>
</dbReference>
<comment type="caution">
    <text evidence="7">The sequence shown here is derived from an EMBL/GenBank/DDBJ whole genome shotgun (WGS) entry which is preliminary data.</text>
</comment>
<gene>
    <name evidence="7" type="ORF">Agabi119p4_562</name>
</gene>
<dbReference type="GO" id="GO:0009094">
    <property type="term" value="P:L-phenylalanine biosynthetic process"/>
    <property type="evidence" value="ECO:0007669"/>
    <property type="project" value="UniProtKB-KW"/>
</dbReference>
<keyword evidence="4" id="KW-0456">Lyase</keyword>
<dbReference type="EMBL" id="JABXXO010000001">
    <property type="protein sequence ID" value="KAF7784397.1"/>
    <property type="molecule type" value="Genomic_DNA"/>
</dbReference>
<dbReference type="PROSITE" id="PS51171">
    <property type="entry name" value="PREPHENATE_DEHYDR_3"/>
    <property type="match status" value="1"/>
</dbReference>
<evidence type="ECO:0000313" key="8">
    <source>
        <dbReference type="Proteomes" id="UP000629468"/>
    </source>
</evidence>
<feature type="domain" description="Prephenate dehydratase" evidence="6">
    <location>
        <begin position="7"/>
        <end position="192"/>
    </location>
</feature>
<evidence type="ECO:0000256" key="5">
    <source>
        <dbReference type="ARBA" id="ARBA00029440"/>
    </source>
</evidence>
<name>A0A8H7FAW8_AGABI</name>
<dbReference type="CDD" id="cd13532">
    <property type="entry name" value="PBP2_PDT_like"/>
    <property type="match status" value="1"/>
</dbReference>
<dbReference type="PANTHER" id="PTHR21022:SF19">
    <property type="entry name" value="PREPHENATE DEHYDRATASE-RELATED"/>
    <property type="match status" value="1"/>
</dbReference>
<evidence type="ECO:0000256" key="3">
    <source>
        <dbReference type="ARBA" id="ARBA00023222"/>
    </source>
</evidence>
<keyword evidence="2" id="KW-0057">Aromatic amino acid biosynthesis</keyword>
<dbReference type="GO" id="GO:0004664">
    <property type="term" value="F:prephenate dehydratase activity"/>
    <property type="evidence" value="ECO:0007669"/>
    <property type="project" value="InterPro"/>
</dbReference>
<evidence type="ECO:0000256" key="1">
    <source>
        <dbReference type="ARBA" id="ARBA00022605"/>
    </source>
</evidence>
<evidence type="ECO:0000259" key="6">
    <source>
        <dbReference type="PROSITE" id="PS51171"/>
    </source>
</evidence>
<accession>A0A8H7FAW8</accession>